<protein>
    <submittedName>
        <fullName evidence="2">Uncharacterized protein</fullName>
    </submittedName>
</protein>
<reference evidence="2" key="1">
    <citation type="submission" date="2020-12" db="EMBL/GenBank/DDBJ databases">
        <title>Metabolic potential, ecology and presence of endohyphal bacteria is reflected in genomic diversity of Mucoromycotina.</title>
        <authorList>
            <person name="Muszewska A."/>
            <person name="Okrasinska A."/>
            <person name="Steczkiewicz K."/>
            <person name="Drgas O."/>
            <person name="Orlowska M."/>
            <person name="Perlinska-Lenart U."/>
            <person name="Aleksandrzak-Piekarczyk T."/>
            <person name="Szatraj K."/>
            <person name="Zielenkiewicz U."/>
            <person name="Pilsyk S."/>
            <person name="Malc E."/>
            <person name="Mieczkowski P."/>
            <person name="Kruszewska J.S."/>
            <person name="Biernat P."/>
            <person name="Pawlowska J."/>
        </authorList>
    </citation>
    <scope>NUCLEOTIDE SEQUENCE</scope>
    <source>
        <strain evidence="2">WA0000017839</strain>
    </source>
</reference>
<comment type="caution">
    <text evidence="2">The sequence shown here is derived from an EMBL/GenBank/DDBJ whole genome shotgun (WGS) entry which is preliminary data.</text>
</comment>
<name>A0A8H7UYH0_9FUNG</name>
<proteinExistence type="predicted"/>
<dbReference type="EMBL" id="JAEPRD010000179">
    <property type="protein sequence ID" value="KAG2195129.1"/>
    <property type="molecule type" value="Genomic_DNA"/>
</dbReference>
<evidence type="ECO:0000256" key="1">
    <source>
        <dbReference type="SAM" id="MobiDB-lite"/>
    </source>
</evidence>
<dbReference type="OrthoDB" id="2272006at2759"/>
<keyword evidence="3" id="KW-1185">Reference proteome</keyword>
<gene>
    <name evidence="2" type="ORF">INT47_006993</name>
</gene>
<dbReference type="Proteomes" id="UP000603453">
    <property type="component" value="Unassembled WGS sequence"/>
</dbReference>
<sequence length="345" mass="39817">MYSGNLLGKTVGGYCQRLETYLENRIVKRLFMAHYRLKEQAWREDKSKESLNAETRIASNVVISRRIREIGDENSSDENAQIPKRHMLNQDHENNASDPETSPPRDNIDQFFNPVSERTSALTIVKNQNVYRFQTPCNNVLSPNKPIIQKEDLANIKGYFDICIGSSSSESSSETRSEFDALMKRQAKSSNPANPYPERLFTLETCCGYEYDWANLESLKELDTDIMGWVMKVMACPEQEMFRFLAGLPDHSFLNCIKFTMVDFLLNCMRTQKYNDDDERTPYCEIFIPIFKAFGNTTHKPTYVWCEKKAKDSDYIWLATNNFTREKGNVKLLDGIGSLTITDLN</sequence>
<organism evidence="2 3">
    <name type="scientific">Mucor saturninus</name>
    <dbReference type="NCBI Taxonomy" id="64648"/>
    <lineage>
        <taxon>Eukaryota</taxon>
        <taxon>Fungi</taxon>
        <taxon>Fungi incertae sedis</taxon>
        <taxon>Mucoromycota</taxon>
        <taxon>Mucoromycotina</taxon>
        <taxon>Mucoromycetes</taxon>
        <taxon>Mucorales</taxon>
        <taxon>Mucorineae</taxon>
        <taxon>Mucoraceae</taxon>
        <taxon>Mucor</taxon>
    </lineage>
</organism>
<feature type="region of interest" description="Disordered" evidence="1">
    <location>
        <begin position="88"/>
        <end position="111"/>
    </location>
</feature>
<dbReference type="AlphaFoldDB" id="A0A8H7UYH0"/>
<evidence type="ECO:0000313" key="2">
    <source>
        <dbReference type="EMBL" id="KAG2195129.1"/>
    </source>
</evidence>
<accession>A0A8H7UYH0</accession>
<evidence type="ECO:0000313" key="3">
    <source>
        <dbReference type="Proteomes" id="UP000603453"/>
    </source>
</evidence>